<feature type="compositionally biased region" description="Basic and acidic residues" evidence="1">
    <location>
        <begin position="29"/>
        <end position="53"/>
    </location>
</feature>
<gene>
    <name evidence="2" type="ORF">BJ968_001782</name>
</gene>
<dbReference type="EMBL" id="JACCBB010000001">
    <property type="protein sequence ID" value="NYD22242.1"/>
    <property type="molecule type" value="Genomic_DNA"/>
</dbReference>
<accession>A0A7Y9DKF9</accession>
<name>A0A7Y9DKF9_9ACTN</name>
<dbReference type="RefSeq" id="WP_179751073.1">
    <property type="nucleotide sequence ID" value="NZ_BAAAGN010000022.1"/>
</dbReference>
<proteinExistence type="predicted"/>
<dbReference type="AlphaFoldDB" id="A0A7Y9DKF9"/>
<dbReference type="Proteomes" id="UP000521922">
    <property type="component" value="Unassembled WGS sequence"/>
</dbReference>
<evidence type="ECO:0000313" key="2">
    <source>
        <dbReference type="EMBL" id="NYD22242.1"/>
    </source>
</evidence>
<evidence type="ECO:0000313" key="3">
    <source>
        <dbReference type="Proteomes" id="UP000521922"/>
    </source>
</evidence>
<organism evidence="2 3">
    <name type="scientific">Kineococcus aurantiacus</name>
    <dbReference type="NCBI Taxonomy" id="37633"/>
    <lineage>
        <taxon>Bacteria</taxon>
        <taxon>Bacillati</taxon>
        <taxon>Actinomycetota</taxon>
        <taxon>Actinomycetes</taxon>
        <taxon>Kineosporiales</taxon>
        <taxon>Kineosporiaceae</taxon>
        <taxon>Kineococcus</taxon>
    </lineage>
</organism>
<keyword evidence="3" id="KW-1185">Reference proteome</keyword>
<comment type="caution">
    <text evidence="2">The sequence shown here is derived from an EMBL/GenBank/DDBJ whole genome shotgun (WGS) entry which is preliminary data.</text>
</comment>
<sequence length="53" mass="6106">MKYLLVVVVLAVVAFLAYRRLRGSGSALRDADPRTLREEFRDGENGDRRDRPE</sequence>
<protein>
    <submittedName>
        <fullName evidence="2">Uncharacterized protein</fullName>
    </submittedName>
</protein>
<reference evidence="2 3" key="1">
    <citation type="submission" date="2020-07" db="EMBL/GenBank/DDBJ databases">
        <title>Sequencing the genomes of 1000 actinobacteria strains.</title>
        <authorList>
            <person name="Klenk H.-P."/>
        </authorList>
    </citation>
    <scope>NUCLEOTIDE SEQUENCE [LARGE SCALE GENOMIC DNA]</scope>
    <source>
        <strain evidence="2 3">DSM 7487</strain>
    </source>
</reference>
<evidence type="ECO:0000256" key="1">
    <source>
        <dbReference type="SAM" id="MobiDB-lite"/>
    </source>
</evidence>
<feature type="region of interest" description="Disordered" evidence="1">
    <location>
        <begin position="24"/>
        <end position="53"/>
    </location>
</feature>